<feature type="domain" description="Aminotransferase class V" evidence="2">
    <location>
        <begin position="30"/>
        <end position="424"/>
    </location>
</feature>
<proteinExistence type="predicted"/>
<organism evidence="3 4">
    <name type="scientific">Desulfurispirillum indicum (strain ATCC BAA-1389 / DSM 22839 / S5)</name>
    <dbReference type="NCBI Taxonomy" id="653733"/>
    <lineage>
        <taxon>Bacteria</taxon>
        <taxon>Pseudomonadati</taxon>
        <taxon>Chrysiogenota</taxon>
        <taxon>Chrysiogenia</taxon>
        <taxon>Chrysiogenales</taxon>
        <taxon>Chrysiogenaceae</taxon>
        <taxon>Desulfurispirillum</taxon>
    </lineage>
</organism>
<dbReference type="Gene3D" id="3.40.640.10">
    <property type="entry name" value="Type I PLP-dependent aspartate aminotransferase-like (Major domain)"/>
    <property type="match status" value="1"/>
</dbReference>
<dbReference type="Proteomes" id="UP000002572">
    <property type="component" value="Chromosome"/>
</dbReference>
<dbReference type="OrthoDB" id="9804366at2"/>
<dbReference type="InterPro" id="IPR015422">
    <property type="entry name" value="PyrdxlP-dep_Trfase_small"/>
</dbReference>
<evidence type="ECO:0000313" key="4">
    <source>
        <dbReference type="Proteomes" id="UP000002572"/>
    </source>
</evidence>
<name>E6W4L5_DESIS</name>
<dbReference type="InterPro" id="IPR015421">
    <property type="entry name" value="PyrdxlP-dep_Trfase_major"/>
</dbReference>
<protein>
    <submittedName>
        <fullName evidence="3">Aminotransferase class V</fullName>
    </submittedName>
</protein>
<evidence type="ECO:0000313" key="3">
    <source>
        <dbReference type="EMBL" id="ADU67088.1"/>
    </source>
</evidence>
<dbReference type="SUPFAM" id="SSF53383">
    <property type="entry name" value="PLP-dependent transferases"/>
    <property type="match status" value="1"/>
</dbReference>
<keyword evidence="1" id="KW-0663">Pyridoxal phosphate</keyword>
<keyword evidence="4" id="KW-1185">Reference proteome</keyword>
<dbReference type="InterPro" id="IPR000192">
    <property type="entry name" value="Aminotrans_V_dom"/>
</dbReference>
<dbReference type="PANTHER" id="PTHR43586:SF8">
    <property type="entry name" value="CYSTEINE DESULFURASE 1, CHLOROPLASTIC"/>
    <property type="match status" value="1"/>
</dbReference>
<evidence type="ECO:0000259" key="2">
    <source>
        <dbReference type="Pfam" id="PF00266"/>
    </source>
</evidence>
<dbReference type="GO" id="GO:0008483">
    <property type="term" value="F:transaminase activity"/>
    <property type="evidence" value="ECO:0007669"/>
    <property type="project" value="UniProtKB-KW"/>
</dbReference>
<dbReference type="PANTHER" id="PTHR43586">
    <property type="entry name" value="CYSTEINE DESULFURASE"/>
    <property type="match status" value="1"/>
</dbReference>
<dbReference type="Gene3D" id="3.90.1150.10">
    <property type="entry name" value="Aspartate Aminotransferase, domain 1"/>
    <property type="match status" value="1"/>
</dbReference>
<keyword evidence="3" id="KW-0032">Aminotransferase</keyword>
<accession>E6W4L5</accession>
<dbReference type="InParanoid" id="E6W4L5"/>
<gene>
    <name evidence="3" type="ordered locus">Selin_2372</name>
</gene>
<dbReference type="AlphaFoldDB" id="E6W4L5"/>
<sequence>MKNLFRRLLPSEHPFQELRQNVIKAPDTYYFDFTATGLGYQPIEERIAEAMQDYANTHSKIARSAALTSSRYDVARSRLKDFLGINNEFALLPCGNGSTAAMKKFQELLGIYIPPATRKRLGIAIDPEQLPVFLIGPQEHHSNEISLRETGATVIRIPLNAQGTINLDTLRAEAARHAHRQIIGSFSTASNVSGDLLPWEEVSRIIRQHQGLVCFDMAASSPYMNIDNSLYDAAFLSPHKLLGGPGSCGLLAIRRTLVDTSLPPTFGGGGTVGYVSRQQHDFVENLEQREDAGTPGILQLLRASFAYQLRNEVGFAFMEQRKNNLSSVFLEGLGNIGSHTIYGPAQDIPRISTFALNFEGVSPYSLCEHLSELYRIETRPGCSCAGPYGHDLLNMPDDHDLARKPAWLRVSIHYTHSLEDVEYLLESLRKAVNALRGREDQKWEAC</sequence>
<dbReference type="STRING" id="653733.Selin_2372"/>
<dbReference type="eggNOG" id="COG0520">
    <property type="taxonomic scope" value="Bacteria"/>
</dbReference>
<dbReference type="HOGENOM" id="CLU_003433_9_3_0"/>
<keyword evidence="3" id="KW-0808">Transferase</keyword>
<dbReference type="EMBL" id="CP002432">
    <property type="protein sequence ID" value="ADU67088.1"/>
    <property type="molecule type" value="Genomic_DNA"/>
</dbReference>
<reference evidence="3 4" key="1">
    <citation type="submission" date="2010-12" db="EMBL/GenBank/DDBJ databases">
        <title>Complete sequence of Desulfurispirillum indicum S5.</title>
        <authorList>
            <consortium name="US DOE Joint Genome Institute"/>
            <person name="Lucas S."/>
            <person name="Copeland A."/>
            <person name="Lapidus A."/>
            <person name="Cheng J.-F."/>
            <person name="Goodwin L."/>
            <person name="Pitluck S."/>
            <person name="Chertkov O."/>
            <person name="Held B."/>
            <person name="Detter J.C."/>
            <person name="Han C."/>
            <person name="Tapia R."/>
            <person name="Land M."/>
            <person name="Hauser L."/>
            <person name="Kyrpides N."/>
            <person name="Ivanova N."/>
            <person name="Mikhailova N."/>
            <person name="Haggblom M."/>
            <person name="Rauschenbach I."/>
            <person name="Bini E."/>
            <person name="Woyke T."/>
        </authorList>
    </citation>
    <scope>NUCLEOTIDE SEQUENCE [LARGE SCALE GENOMIC DNA]</scope>
    <source>
        <strain evidence="4">ATCC BAA-1389 / DSM 22839 / S5</strain>
    </source>
</reference>
<evidence type="ECO:0000256" key="1">
    <source>
        <dbReference type="ARBA" id="ARBA00022898"/>
    </source>
</evidence>
<dbReference type="Pfam" id="PF00266">
    <property type="entry name" value="Aminotran_5"/>
    <property type="match status" value="1"/>
</dbReference>
<dbReference type="RefSeq" id="WP_013506961.1">
    <property type="nucleotide sequence ID" value="NC_014836.1"/>
</dbReference>
<dbReference type="InterPro" id="IPR015424">
    <property type="entry name" value="PyrdxlP-dep_Trfase"/>
</dbReference>
<dbReference type="KEGG" id="din:Selin_2372"/>